<protein>
    <submittedName>
        <fullName evidence="1">Two component regulator propeller domain protein</fullName>
    </submittedName>
</protein>
<dbReference type="GeneID" id="9744550"/>
<organism evidence="1 2">
    <name type="scientific">Methanolacinia petrolearia (strain DSM 11571 / OCM 486 / SEBR 4847)</name>
    <name type="common">Methanoplanus petrolearius</name>
    <dbReference type="NCBI Taxonomy" id="679926"/>
    <lineage>
        <taxon>Archaea</taxon>
        <taxon>Methanobacteriati</taxon>
        <taxon>Methanobacteriota</taxon>
        <taxon>Stenosarchaea group</taxon>
        <taxon>Methanomicrobia</taxon>
        <taxon>Methanomicrobiales</taxon>
        <taxon>Methanomicrobiaceae</taxon>
        <taxon>Methanolacinia</taxon>
    </lineage>
</organism>
<dbReference type="STRING" id="679926.Mpet_2069"/>
<accession>E1RJT3</accession>
<evidence type="ECO:0000313" key="1">
    <source>
        <dbReference type="EMBL" id="ADN36817.1"/>
    </source>
</evidence>
<keyword evidence="2" id="KW-1185">Reference proteome</keyword>
<proteinExistence type="predicted"/>
<dbReference type="AlphaFoldDB" id="E1RJT3"/>
<evidence type="ECO:0000313" key="2">
    <source>
        <dbReference type="Proteomes" id="UP000006565"/>
    </source>
</evidence>
<dbReference type="RefSeq" id="WP_013329994.1">
    <property type="nucleotide sequence ID" value="NC_014507.1"/>
</dbReference>
<dbReference type="InterPro" id="IPR015943">
    <property type="entry name" value="WD40/YVTN_repeat-like_dom_sf"/>
</dbReference>
<dbReference type="KEGG" id="mpi:Mpet_2069"/>
<dbReference type="HOGENOM" id="CLU_053802_0_0_2"/>
<dbReference type="EMBL" id="CP002117">
    <property type="protein sequence ID" value="ADN36817.1"/>
    <property type="molecule type" value="Genomic_DNA"/>
</dbReference>
<gene>
    <name evidence="1" type="ordered locus">Mpet_2069</name>
</gene>
<name>E1RJT3_METP4</name>
<dbReference type="SUPFAM" id="SSF63829">
    <property type="entry name" value="Calcium-dependent phosphotriesterase"/>
    <property type="match status" value="1"/>
</dbReference>
<reference evidence="1 2" key="1">
    <citation type="journal article" date="2010" name="Stand. Genomic Sci.">
        <title>Complete genome sequence of Methanoplanus petrolearius type strain (SEBR 4847).</title>
        <authorList>
            <person name="Brambilla E."/>
            <person name="Djao O.D."/>
            <person name="Daligault H."/>
            <person name="Lapidus A."/>
            <person name="Lucas S."/>
            <person name="Hammon N."/>
            <person name="Nolan M."/>
            <person name="Tice H."/>
            <person name="Cheng J.F."/>
            <person name="Han C."/>
            <person name="Tapia R."/>
            <person name="Goodwin L."/>
            <person name="Pitluck S."/>
            <person name="Liolios K."/>
            <person name="Ivanova N."/>
            <person name="Mavromatis K."/>
            <person name="Mikhailova N."/>
            <person name="Pati A."/>
            <person name="Chen A."/>
            <person name="Palaniappan K."/>
            <person name="Land M."/>
            <person name="Hauser L."/>
            <person name="Chang Y.J."/>
            <person name="Jeffries C.D."/>
            <person name="Rohde M."/>
            <person name="Spring S."/>
            <person name="Sikorski J."/>
            <person name="Goker M."/>
            <person name="Woyke T."/>
            <person name="Bristow J."/>
            <person name="Eisen J.A."/>
            <person name="Markowitz V."/>
            <person name="Hugenholtz P."/>
            <person name="Kyrpides N.C."/>
            <person name="Klenk H.P."/>
        </authorList>
    </citation>
    <scope>NUCLEOTIDE SEQUENCE [LARGE SCALE GENOMIC DNA]</scope>
    <source>
        <strain evidence="2">DSM 11571 / OCM 486 / SEBR 4847</strain>
    </source>
</reference>
<dbReference type="OrthoDB" id="109066at2157"/>
<dbReference type="Gene3D" id="2.130.10.10">
    <property type="entry name" value="YVTN repeat-like/Quinoprotein amine dehydrogenase"/>
    <property type="match status" value="2"/>
</dbReference>
<dbReference type="eggNOG" id="arCOG08229">
    <property type="taxonomic scope" value="Archaea"/>
</dbReference>
<sequence precursor="true">MYKYLILLFLSALLAFNPVSAELVQFWPDSNSISTADVRDICDGTNERIIFATSNGISIYDNEEWKILHALPTDKRGYLEGIPLNDYVLQAEYDCLNNLWIGYSNGIQIYNGYSKPVTIRQVDDVLVDTAINKLKRQGRIIWIATGDSGVYYYFNGRFGWVKPGEETGLLGNHINDIEVDYANDILYMASASKGQFSYDGGIEGLDNITFKQITDPLIAKDMTEIASYPYGGVVFFNKTDAVYYNELSGAEHIFNVKDLSGGTNKIYDLAVTNDGKYVIGTNNGIFCWYKGEVCRHLTRFDGLSDYKVDKIYIDDSGRWWFSTKETVGYYYEPKFTAVSSIEINPGSFGQDSTIINNVFSSV</sequence>
<dbReference type="Proteomes" id="UP000006565">
    <property type="component" value="Chromosome"/>
</dbReference>